<name>A0A9Q3H1J8_9BASI</name>
<proteinExistence type="predicted"/>
<accession>A0A9Q3H1J8</accession>
<dbReference type="EMBL" id="AVOT02008471">
    <property type="protein sequence ID" value="MBW0486085.1"/>
    <property type="molecule type" value="Genomic_DNA"/>
</dbReference>
<protein>
    <submittedName>
        <fullName evidence="1">Uncharacterized protein</fullName>
    </submittedName>
</protein>
<comment type="caution">
    <text evidence="1">The sequence shown here is derived from an EMBL/GenBank/DDBJ whole genome shotgun (WGS) entry which is preliminary data.</text>
</comment>
<reference evidence="1" key="1">
    <citation type="submission" date="2021-03" db="EMBL/GenBank/DDBJ databases">
        <title>Draft genome sequence of rust myrtle Austropuccinia psidii MF-1, a brazilian biotype.</title>
        <authorList>
            <person name="Quecine M.C."/>
            <person name="Pachon D.M.R."/>
            <person name="Bonatelli M.L."/>
            <person name="Correr F.H."/>
            <person name="Franceschini L.M."/>
            <person name="Leite T.F."/>
            <person name="Margarido G.R.A."/>
            <person name="Almeida C.A."/>
            <person name="Ferrarezi J.A."/>
            <person name="Labate C.A."/>
        </authorList>
    </citation>
    <scope>NUCLEOTIDE SEQUENCE</scope>
    <source>
        <strain evidence="1">MF-1</strain>
    </source>
</reference>
<dbReference type="Proteomes" id="UP000765509">
    <property type="component" value="Unassembled WGS sequence"/>
</dbReference>
<dbReference type="AlphaFoldDB" id="A0A9Q3H1J8"/>
<organism evidence="1 2">
    <name type="scientific">Austropuccinia psidii MF-1</name>
    <dbReference type="NCBI Taxonomy" id="1389203"/>
    <lineage>
        <taxon>Eukaryota</taxon>
        <taxon>Fungi</taxon>
        <taxon>Dikarya</taxon>
        <taxon>Basidiomycota</taxon>
        <taxon>Pucciniomycotina</taxon>
        <taxon>Pucciniomycetes</taxon>
        <taxon>Pucciniales</taxon>
        <taxon>Sphaerophragmiaceae</taxon>
        <taxon>Austropuccinia</taxon>
    </lineage>
</organism>
<sequence>MLERGWNQRLPYDNLKKNLVDIHPTESSFKIMLDKARHNANRCMQDSLKHSKERCNKSHKLPDFEVGDLLLESNLKFDKIEGPKKIKDSFEEPFMIRELHGPNAGKIELTSA</sequence>
<evidence type="ECO:0000313" key="2">
    <source>
        <dbReference type="Proteomes" id="UP000765509"/>
    </source>
</evidence>
<keyword evidence="2" id="KW-1185">Reference proteome</keyword>
<gene>
    <name evidence="1" type="ORF">O181_025800</name>
</gene>
<evidence type="ECO:0000313" key="1">
    <source>
        <dbReference type="EMBL" id="MBW0486085.1"/>
    </source>
</evidence>